<keyword evidence="1" id="KW-1133">Transmembrane helix</keyword>
<comment type="caution">
    <text evidence="2">The sequence shown here is derived from an EMBL/GenBank/DDBJ whole genome shotgun (WGS) entry which is preliminary data.</text>
</comment>
<accession>X1KKC0</accession>
<proteinExistence type="predicted"/>
<organism evidence="2">
    <name type="scientific">marine sediment metagenome</name>
    <dbReference type="NCBI Taxonomy" id="412755"/>
    <lineage>
        <taxon>unclassified sequences</taxon>
        <taxon>metagenomes</taxon>
        <taxon>ecological metagenomes</taxon>
    </lineage>
</organism>
<keyword evidence="1" id="KW-0812">Transmembrane</keyword>
<feature type="non-terminal residue" evidence="2">
    <location>
        <position position="1"/>
    </location>
</feature>
<dbReference type="AlphaFoldDB" id="X1KKC0"/>
<protein>
    <submittedName>
        <fullName evidence="2">Uncharacterized protein</fullName>
    </submittedName>
</protein>
<evidence type="ECO:0000313" key="2">
    <source>
        <dbReference type="EMBL" id="GAI07492.1"/>
    </source>
</evidence>
<keyword evidence="1" id="KW-0472">Membrane</keyword>
<dbReference type="EMBL" id="BARV01008732">
    <property type="protein sequence ID" value="GAI07492.1"/>
    <property type="molecule type" value="Genomic_DNA"/>
</dbReference>
<feature type="transmembrane region" description="Helical" evidence="1">
    <location>
        <begin position="21"/>
        <end position="37"/>
    </location>
</feature>
<sequence>LNSPLTGTGFFDKISKYLKSLALFVVIGYLIGTMLDIMLETNFYAPILAISLLLVWILKVFGKDLKPPAGKNK</sequence>
<evidence type="ECO:0000256" key="1">
    <source>
        <dbReference type="SAM" id="Phobius"/>
    </source>
</evidence>
<reference evidence="2" key="1">
    <citation type="journal article" date="2014" name="Front. Microbiol.">
        <title>High frequency of phylogenetically diverse reductive dehalogenase-homologous genes in deep subseafloor sedimentary metagenomes.</title>
        <authorList>
            <person name="Kawai M."/>
            <person name="Futagami T."/>
            <person name="Toyoda A."/>
            <person name="Takaki Y."/>
            <person name="Nishi S."/>
            <person name="Hori S."/>
            <person name="Arai W."/>
            <person name="Tsubouchi T."/>
            <person name="Morono Y."/>
            <person name="Uchiyama I."/>
            <person name="Ito T."/>
            <person name="Fujiyama A."/>
            <person name="Inagaki F."/>
            <person name="Takami H."/>
        </authorList>
    </citation>
    <scope>NUCLEOTIDE SEQUENCE</scope>
    <source>
        <strain evidence="2">Expedition CK06-06</strain>
    </source>
</reference>
<gene>
    <name evidence="2" type="ORF">S06H3_17472</name>
</gene>
<feature type="transmembrane region" description="Helical" evidence="1">
    <location>
        <begin position="43"/>
        <end position="61"/>
    </location>
</feature>
<name>X1KKC0_9ZZZZ</name>